<evidence type="ECO:0000256" key="1">
    <source>
        <dbReference type="ARBA" id="ARBA00001947"/>
    </source>
</evidence>
<gene>
    <name evidence="10" type="ORF">G6F51_004770</name>
</gene>
<comment type="catalytic activity">
    <reaction evidence="8">
        <text>adenosine(34) in tRNA + H2O + H(+) = inosine(34) in tRNA + NH4(+)</text>
        <dbReference type="Rhea" id="RHEA:43168"/>
        <dbReference type="Rhea" id="RHEA-COMP:10373"/>
        <dbReference type="Rhea" id="RHEA-COMP:10374"/>
        <dbReference type="ChEBI" id="CHEBI:15377"/>
        <dbReference type="ChEBI" id="CHEBI:15378"/>
        <dbReference type="ChEBI" id="CHEBI:28938"/>
        <dbReference type="ChEBI" id="CHEBI:74411"/>
        <dbReference type="ChEBI" id="CHEBI:82852"/>
        <dbReference type="EC" id="3.5.4.33"/>
    </reaction>
</comment>
<dbReference type="EC" id="3.5.4.33" evidence="3"/>
<comment type="caution">
    <text evidence="10">The sequence shown here is derived from an EMBL/GenBank/DDBJ whole genome shotgun (WGS) entry which is preliminary data.</text>
</comment>
<dbReference type="InterPro" id="IPR016193">
    <property type="entry name" value="Cytidine_deaminase-like"/>
</dbReference>
<dbReference type="PROSITE" id="PS51747">
    <property type="entry name" value="CYT_DCMP_DEAMINASES_2"/>
    <property type="match status" value="1"/>
</dbReference>
<dbReference type="InterPro" id="IPR002125">
    <property type="entry name" value="CMP_dCMP_dom"/>
</dbReference>
<comment type="cofactor">
    <cofactor evidence="1">
        <name>Zn(2+)</name>
        <dbReference type="ChEBI" id="CHEBI:29105"/>
    </cofactor>
</comment>
<dbReference type="GO" id="GO:0002100">
    <property type="term" value="P:tRNA wobble adenosine to inosine editing"/>
    <property type="evidence" value="ECO:0007669"/>
    <property type="project" value="TreeGrafter"/>
</dbReference>
<dbReference type="CDD" id="cd01285">
    <property type="entry name" value="nucleoside_deaminase"/>
    <property type="match status" value="1"/>
</dbReference>
<evidence type="ECO:0000256" key="2">
    <source>
        <dbReference type="ARBA" id="ARBA00010669"/>
    </source>
</evidence>
<dbReference type="PANTHER" id="PTHR11079:SF149">
    <property type="entry name" value="TRNA-SPECIFIC ADENOSINE DEAMINASE 2"/>
    <property type="match status" value="1"/>
</dbReference>
<evidence type="ECO:0000313" key="10">
    <source>
        <dbReference type="EMBL" id="KAG1546618.1"/>
    </source>
</evidence>
<dbReference type="GO" id="GO:0052718">
    <property type="term" value="C:tRNA-specific adenosine-34 deaminase complex"/>
    <property type="evidence" value="ECO:0007669"/>
    <property type="project" value="UniProtKB-ARBA"/>
</dbReference>
<evidence type="ECO:0000256" key="3">
    <source>
        <dbReference type="ARBA" id="ARBA00012740"/>
    </source>
</evidence>
<evidence type="ECO:0000259" key="9">
    <source>
        <dbReference type="PROSITE" id="PS51747"/>
    </source>
</evidence>
<keyword evidence="4" id="KW-0819">tRNA processing</keyword>
<dbReference type="FunFam" id="3.40.140.10:FF:000039">
    <property type="entry name" value="tRNA-specific adenosine deaminase"/>
    <property type="match status" value="1"/>
</dbReference>
<evidence type="ECO:0000256" key="8">
    <source>
        <dbReference type="ARBA" id="ARBA00048045"/>
    </source>
</evidence>
<name>A0A9P6YER1_RHIOR</name>
<evidence type="ECO:0000256" key="6">
    <source>
        <dbReference type="ARBA" id="ARBA00022801"/>
    </source>
</evidence>
<evidence type="ECO:0000256" key="4">
    <source>
        <dbReference type="ARBA" id="ARBA00022694"/>
    </source>
</evidence>
<dbReference type="InterPro" id="IPR016192">
    <property type="entry name" value="APOBEC/CMP_deaminase_Zn-bd"/>
</dbReference>
<dbReference type="GO" id="GO:0008270">
    <property type="term" value="F:zinc ion binding"/>
    <property type="evidence" value="ECO:0007669"/>
    <property type="project" value="InterPro"/>
</dbReference>
<keyword evidence="7" id="KW-0862">Zinc</keyword>
<dbReference type="GO" id="GO:0005737">
    <property type="term" value="C:cytoplasm"/>
    <property type="evidence" value="ECO:0007669"/>
    <property type="project" value="TreeGrafter"/>
</dbReference>
<dbReference type="Proteomes" id="UP000717996">
    <property type="component" value="Unassembled WGS sequence"/>
</dbReference>
<proteinExistence type="inferred from homology"/>
<dbReference type="OrthoDB" id="1701769at2759"/>
<evidence type="ECO:0000256" key="7">
    <source>
        <dbReference type="ARBA" id="ARBA00022833"/>
    </source>
</evidence>
<dbReference type="AlphaFoldDB" id="A0A9P6YER1"/>
<accession>A0A9P6YER1</accession>
<dbReference type="EMBL" id="JAANIT010000548">
    <property type="protein sequence ID" value="KAG1546618.1"/>
    <property type="molecule type" value="Genomic_DNA"/>
</dbReference>
<sequence length="179" mass="20124">MSQYDATFMKAAIEVAQEAYDNLEVPVGCVFVLDNKTILAKGRNRPNETCNATRHAEMEAIDTILNEHSTTSFSNVDLYVTVEPCIMCASALRQIGIRHVYFGCGNDKFGGNGSVFNIHSDTRLDVSGSKGYESEGGYFYEEAIMLLRKFYVRENKNAPIPRKKINRILKTEIVPKNQQ</sequence>
<dbReference type="PROSITE" id="PS00903">
    <property type="entry name" value="CYT_DCMP_DEAMINASES_1"/>
    <property type="match status" value="1"/>
</dbReference>
<reference evidence="10" key="1">
    <citation type="journal article" date="2020" name="Microb. Genom.">
        <title>Genetic diversity of clinical and environmental Mucorales isolates obtained from an investigation of mucormycosis cases among solid organ transplant recipients.</title>
        <authorList>
            <person name="Nguyen M.H."/>
            <person name="Kaul D."/>
            <person name="Muto C."/>
            <person name="Cheng S.J."/>
            <person name="Richter R.A."/>
            <person name="Bruno V.M."/>
            <person name="Liu G."/>
            <person name="Beyhan S."/>
            <person name="Sundermann A.J."/>
            <person name="Mounaud S."/>
            <person name="Pasculle A.W."/>
            <person name="Nierman W.C."/>
            <person name="Driscoll E."/>
            <person name="Cumbie R."/>
            <person name="Clancy C.J."/>
            <person name="Dupont C.L."/>
        </authorList>
    </citation>
    <scope>NUCLEOTIDE SEQUENCE</scope>
    <source>
        <strain evidence="10">GL16</strain>
    </source>
</reference>
<comment type="similarity">
    <text evidence="2">Belongs to the cytidine and deoxycytidylate deaminase family. ADAT2 subfamily.</text>
</comment>
<dbReference type="GO" id="GO:0005634">
    <property type="term" value="C:nucleus"/>
    <property type="evidence" value="ECO:0007669"/>
    <property type="project" value="TreeGrafter"/>
</dbReference>
<dbReference type="Pfam" id="PF00383">
    <property type="entry name" value="dCMP_cyt_deam_1"/>
    <property type="match status" value="1"/>
</dbReference>
<protein>
    <recommendedName>
        <fullName evidence="3">tRNA(adenine(34)) deaminase</fullName>
        <ecNumber evidence="3">3.5.4.33</ecNumber>
    </recommendedName>
</protein>
<dbReference type="Gene3D" id="3.40.140.10">
    <property type="entry name" value="Cytidine Deaminase, domain 2"/>
    <property type="match status" value="1"/>
</dbReference>
<evidence type="ECO:0000313" key="11">
    <source>
        <dbReference type="Proteomes" id="UP000717996"/>
    </source>
</evidence>
<organism evidence="10 11">
    <name type="scientific">Rhizopus oryzae</name>
    <name type="common">Mucormycosis agent</name>
    <name type="synonym">Rhizopus arrhizus var. delemar</name>
    <dbReference type="NCBI Taxonomy" id="64495"/>
    <lineage>
        <taxon>Eukaryota</taxon>
        <taxon>Fungi</taxon>
        <taxon>Fungi incertae sedis</taxon>
        <taxon>Mucoromycota</taxon>
        <taxon>Mucoromycotina</taxon>
        <taxon>Mucoromycetes</taxon>
        <taxon>Mucorales</taxon>
        <taxon>Mucorineae</taxon>
        <taxon>Rhizopodaceae</taxon>
        <taxon>Rhizopus</taxon>
    </lineage>
</organism>
<keyword evidence="5" id="KW-0479">Metal-binding</keyword>
<feature type="domain" description="CMP/dCMP-type deaminase" evidence="9">
    <location>
        <begin position="3"/>
        <end position="124"/>
    </location>
</feature>
<dbReference type="PANTHER" id="PTHR11079">
    <property type="entry name" value="CYTOSINE DEAMINASE FAMILY MEMBER"/>
    <property type="match status" value="1"/>
</dbReference>
<evidence type="ECO:0000256" key="5">
    <source>
        <dbReference type="ARBA" id="ARBA00022723"/>
    </source>
</evidence>
<dbReference type="SUPFAM" id="SSF53927">
    <property type="entry name" value="Cytidine deaminase-like"/>
    <property type="match status" value="1"/>
</dbReference>
<dbReference type="GO" id="GO:0052717">
    <property type="term" value="F:tRNA-specific adenosine-34 deaminase activity"/>
    <property type="evidence" value="ECO:0007669"/>
    <property type="project" value="UniProtKB-EC"/>
</dbReference>
<keyword evidence="6" id="KW-0378">Hydrolase</keyword>